<proteinExistence type="predicted"/>
<keyword evidence="2" id="KW-1185">Reference proteome</keyword>
<reference evidence="1" key="1">
    <citation type="submission" date="2020-05" db="EMBL/GenBank/DDBJ databases">
        <title>Large-scale comparative analyses of tick genomes elucidate their genetic diversity and vector capacities.</title>
        <authorList>
            <person name="Jia N."/>
            <person name="Wang J."/>
            <person name="Shi W."/>
            <person name="Du L."/>
            <person name="Sun Y."/>
            <person name="Zhan W."/>
            <person name="Jiang J."/>
            <person name="Wang Q."/>
            <person name="Zhang B."/>
            <person name="Ji P."/>
            <person name="Sakyi L.B."/>
            <person name="Cui X."/>
            <person name="Yuan T."/>
            <person name="Jiang B."/>
            <person name="Yang W."/>
            <person name="Lam T.T.-Y."/>
            <person name="Chang Q."/>
            <person name="Ding S."/>
            <person name="Wang X."/>
            <person name="Zhu J."/>
            <person name="Ruan X."/>
            <person name="Zhao L."/>
            <person name="Wei J."/>
            <person name="Que T."/>
            <person name="Du C."/>
            <person name="Cheng J."/>
            <person name="Dai P."/>
            <person name="Han X."/>
            <person name="Huang E."/>
            <person name="Gao Y."/>
            <person name="Liu J."/>
            <person name="Shao H."/>
            <person name="Ye R."/>
            <person name="Li L."/>
            <person name="Wei W."/>
            <person name="Wang X."/>
            <person name="Wang C."/>
            <person name="Yang T."/>
            <person name="Huo Q."/>
            <person name="Li W."/>
            <person name="Guo W."/>
            <person name="Chen H."/>
            <person name="Zhou L."/>
            <person name="Ni X."/>
            <person name="Tian J."/>
            <person name="Zhou Y."/>
            <person name="Sheng Y."/>
            <person name="Liu T."/>
            <person name="Pan Y."/>
            <person name="Xia L."/>
            <person name="Li J."/>
            <person name="Zhao F."/>
            <person name="Cao W."/>
        </authorList>
    </citation>
    <scope>NUCLEOTIDE SEQUENCE</scope>
    <source>
        <strain evidence="1">Hyas-2018</strain>
    </source>
</reference>
<evidence type="ECO:0000313" key="1">
    <source>
        <dbReference type="EMBL" id="KAH6935593.1"/>
    </source>
</evidence>
<gene>
    <name evidence="1" type="ORF">HPB50_007004</name>
</gene>
<organism evidence="1 2">
    <name type="scientific">Hyalomma asiaticum</name>
    <name type="common">Tick</name>
    <dbReference type="NCBI Taxonomy" id="266040"/>
    <lineage>
        <taxon>Eukaryota</taxon>
        <taxon>Metazoa</taxon>
        <taxon>Ecdysozoa</taxon>
        <taxon>Arthropoda</taxon>
        <taxon>Chelicerata</taxon>
        <taxon>Arachnida</taxon>
        <taxon>Acari</taxon>
        <taxon>Parasitiformes</taxon>
        <taxon>Ixodida</taxon>
        <taxon>Ixodoidea</taxon>
        <taxon>Ixodidae</taxon>
        <taxon>Hyalomminae</taxon>
        <taxon>Hyalomma</taxon>
    </lineage>
</organism>
<comment type="caution">
    <text evidence="1">The sequence shown here is derived from an EMBL/GenBank/DDBJ whole genome shotgun (WGS) entry which is preliminary data.</text>
</comment>
<accession>A0ACB7SL52</accession>
<sequence>MSDLSDLSDEPTSQIEDTDMDTTAVTTTRGTSYLRTEWSEYYVPSRRSRWDPRCSMNFRWRSLARGRETWRRGPARGLRIRERRCYSQHRLCKGEWGSDRVHCLRTGEIRGCLRLVVRWRDNLSDLFGKEIAKRVWETGGGLLIEWD</sequence>
<evidence type="ECO:0000313" key="2">
    <source>
        <dbReference type="Proteomes" id="UP000821845"/>
    </source>
</evidence>
<dbReference type="EMBL" id="CM023483">
    <property type="protein sequence ID" value="KAH6935593.1"/>
    <property type="molecule type" value="Genomic_DNA"/>
</dbReference>
<dbReference type="Proteomes" id="UP000821845">
    <property type="component" value="Chromosome 3"/>
</dbReference>
<name>A0ACB7SL52_HYAAI</name>
<protein>
    <submittedName>
        <fullName evidence="1">Uncharacterized protein</fullName>
    </submittedName>
</protein>